<gene>
    <name evidence="1" type="ORF">UFOPK1353_00283</name>
</gene>
<name>A0A6J6AVX8_9ZZZZ</name>
<protein>
    <submittedName>
        <fullName evidence="1">Unannotated protein</fullName>
    </submittedName>
</protein>
<accession>A0A6J6AVX8</accession>
<proteinExistence type="predicted"/>
<organism evidence="1">
    <name type="scientific">freshwater metagenome</name>
    <dbReference type="NCBI Taxonomy" id="449393"/>
    <lineage>
        <taxon>unclassified sequences</taxon>
        <taxon>metagenomes</taxon>
        <taxon>ecological metagenomes</taxon>
    </lineage>
</organism>
<dbReference type="AlphaFoldDB" id="A0A6J6AVX8"/>
<evidence type="ECO:0000313" key="1">
    <source>
        <dbReference type="EMBL" id="CAB4531170.1"/>
    </source>
</evidence>
<dbReference type="EMBL" id="CAEZSE010000027">
    <property type="protein sequence ID" value="CAB4531170.1"/>
    <property type="molecule type" value="Genomic_DNA"/>
</dbReference>
<sequence>MKTRYTAPEYLTALNALGDAARIADNPAVAANTCINVPSSIPSTPAYPIDRPSDTLRLITYKTAGPGIKRSASDAIANEIRELRSGI</sequence>
<reference evidence="1" key="1">
    <citation type="submission" date="2020-05" db="EMBL/GenBank/DDBJ databases">
        <authorList>
            <person name="Chiriac C."/>
            <person name="Salcher M."/>
            <person name="Ghai R."/>
            <person name="Kavagutti S V."/>
        </authorList>
    </citation>
    <scope>NUCLEOTIDE SEQUENCE</scope>
</reference>